<proteinExistence type="predicted"/>
<protein>
    <submittedName>
        <fullName evidence="2">Uncharacterized protein</fullName>
    </submittedName>
</protein>
<comment type="caution">
    <text evidence="2">The sequence shown here is derived from an EMBL/GenBank/DDBJ whole genome shotgun (WGS) entry which is preliminary data.</text>
</comment>
<reference evidence="2 3" key="1">
    <citation type="submission" date="2016-06" db="EMBL/GenBank/DDBJ databases">
        <title>Evolution of pathogenesis and genome organization in the Tremellales.</title>
        <authorList>
            <person name="Cuomo C."/>
            <person name="Litvintseva A."/>
            <person name="Heitman J."/>
            <person name="Chen Y."/>
            <person name="Sun S."/>
            <person name="Springer D."/>
            <person name="Dromer F."/>
            <person name="Young S."/>
            <person name="Zeng Q."/>
            <person name="Chapman S."/>
            <person name="Gujja S."/>
            <person name="Saif S."/>
            <person name="Birren B."/>
        </authorList>
    </citation>
    <scope>NUCLEOTIDE SEQUENCE [LARGE SCALE GENOMIC DNA]</scope>
    <source>
        <strain evidence="2 3">ATCC 28783</strain>
    </source>
</reference>
<dbReference type="AlphaFoldDB" id="A0A4Q1BMF8"/>
<evidence type="ECO:0000256" key="1">
    <source>
        <dbReference type="SAM" id="MobiDB-lite"/>
    </source>
</evidence>
<evidence type="ECO:0000313" key="3">
    <source>
        <dbReference type="Proteomes" id="UP000289152"/>
    </source>
</evidence>
<dbReference type="EMBL" id="SDIL01000041">
    <property type="protein sequence ID" value="RXK38832.1"/>
    <property type="molecule type" value="Genomic_DNA"/>
</dbReference>
<sequence length="474" mass="52534">MAAADFVFLWGGHNDLKSLKITAPWHKTHDLSESPHLQDLLGCLENNRPIGLKWAVQSLFGWVIQGSVTQRFRNPWGGEYMRTYLPTGQPIPWPELEASAHNVSKDALSTMAVGLILLPTFFNARMKGLRTHSPSMCGIRAMTHTEHISPASEDLPRGTDVAALVPLIAPPSGPRPRLPPRKNKPPSADFDIEGPCICCVGLIDVAEEMGKLAVFIEALGFRVRGIMGNKLQISIWLEDAGETEHVIMACDERPCYRILKPLANSANISQQSPAINPLPSISFLLADDLLVHSLADCETYAKAAAERVEQLSSRATQKSSHSAPPRSSTNPRRLIAPPSSLPPQDLLYLCHSMTAPNPSQPLSWGLPWGGSQPQQLPNPRWGFQEQRRIPCSDHPAYDPTSGGRVWLYLRREADDPQQPFDQKDGLEIDWLFVTVLETRWLGRRLGRTRWMSRGSLGSLVLMDRVSSAIDVAKE</sequence>
<accession>A0A4Q1BMF8</accession>
<gene>
    <name evidence="2" type="ORF">M231_03888</name>
</gene>
<dbReference type="VEuPathDB" id="FungiDB:TREMEDRAFT_62887"/>
<feature type="compositionally biased region" description="Polar residues" evidence="1">
    <location>
        <begin position="311"/>
        <end position="331"/>
    </location>
</feature>
<dbReference type="InParanoid" id="A0A4Q1BMF8"/>
<keyword evidence="3" id="KW-1185">Reference proteome</keyword>
<feature type="region of interest" description="Disordered" evidence="1">
    <location>
        <begin position="311"/>
        <end position="338"/>
    </location>
</feature>
<dbReference type="Proteomes" id="UP000289152">
    <property type="component" value="Unassembled WGS sequence"/>
</dbReference>
<evidence type="ECO:0000313" key="2">
    <source>
        <dbReference type="EMBL" id="RXK38832.1"/>
    </source>
</evidence>
<organism evidence="2 3">
    <name type="scientific">Tremella mesenterica</name>
    <name type="common">Jelly fungus</name>
    <dbReference type="NCBI Taxonomy" id="5217"/>
    <lineage>
        <taxon>Eukaryota</taxon>
        <taxon>Fungi</taxon>
        <taxon>Dikarya</taxon>
        <taxon>Basidiomycota</taxon>
        <taxon>Agaricomycotina</taxon>
        <taxon>Tremellomycetes</taxon>
        <taxon>Tremellales</taxon>
        <taxon>Tremellaceae</taxon>
        <taxon>Tremella</taxon>
    </lineage>
</organism>
<name>A0A4Q1BMF8_TREME</name>